<dbReference type="HOGENOM" id="CLU_008455_13_0_1"/>
<dbReference type="eggNOG" id="KOG0255">
    <property type="taxonomic scope" value="Eukaryota"/>
</dbReference>
<dbReference type="RefSeq" id="XP_009225266.1">
    <property type="nucleotide sequence ID" value="XM_009227002.1"/>
</dbReference>
<feature type="transmembrane region" description="Helical" evidence="6">
    <location>
        <begin position="112"/>
        <end position="131"/>
    </location>
</feature>
<evidence type="ECO:0008006" key="10">
    <source>
        <dbReference type="Google" id="ProtNLM"/>
    </source>
</evidence>
<protein>
    <recommendedName>
        <fullName evidence="10">Major facilitator superfamily (MFS) profile domain-containing protein</fullName>
    </recommendedName>
</protein>
<feature type="transmembrane region" description="Helical" evidence="6">
    <location>
        <begin position="429"/>
        <end position="446"/>
    </location>
</feature>
<dbReference type="GO" id="GO:0022857">
    <property type="term" value="F:transmembrane transporter activity"/>
    <property type="evidence" value="ECO:0007669"/>
    <property type="project" value="InterPro"/>
</dbReference>
<feature type="transmembrane region" description="Helical" evidence="6">
    <location>
        <begin position="201"/>
        <end position="222"/>
    </location>
</feature>
<feature type="transmembrane region" description="Helical" evidence="6">
    <location>
        <begin position="140"/>
        <end position="159"/>
    </location>
</feature>
<evidence type="ECO:0000256" key="1">
    <source>
        <dbReference type="ARBA" id="ARBA00004141"/>
    </source>
</evidence>
<dbReference type="PANTHER" id="PTHR23502:SF29">
    <property type="entry name" value="TRANSPORTER, PUTATIVE (AFU_ORTHOLOGUE AFUA_6G06680)-RELATED"/>
    <property type="match status" value="1"/>
</dbReference>
<dbReference type="EnsemblFungi" id="EJT72292">
    <property type="protein sequence ID" value="EJT72292"/>
    <property type="gene ID" value="GGTG_09158"/>
</dbReference>
<feature type="transmembrane region" description="Helical" evidence="6">
    <location>
        <begin position="389"/>
        <end position="408"/>
    </location>
</feature>
<evidence type="ECO:0000256" key="6">
    <source>
        <dbReference type="SAM" id="Phobius"/>
    </source>
</evidence>
<organism evidence="7">
    <name type="scientific">Gaeumannomyces tritici (strain R3-111a-1)</name>
    <name type="common">Wheat and barley take-all root rot fungus</name>
    <name type="synonym">Gaeumannomyces graminis var. tritici</name>
    <dbReference type="NCBI Taxonomy" id="644352"/>
    <lineage>
        <taxon>Eukaryota</taxon>
        <taxon>Fungi</taxon>
        <taxon>Dikarya</taxon>
        <taxon>Ascomycota</taxon>
        <taxon>Pezizomycotina</taxon>
        <taxon>Sordariomycetes</taxon>
        <taxon>Sordariomycetidae</taxon>
        <taxon>Magnaporthales</taxon>
        <taxon>Magnaporthaceae</taxon>
        <taxon>Gaeumannomyces</taxon>
    </lineage>
</organism>
<dbReference type="Gene3D" id="1.20.1250.20">
    <property type="entry name" value="MFS general substrate transporter like domains"/>
    <property type="match status" value="1"/>
</dbReference>
<dbReference type="OrthoDB" id="2585655at2759"/>
<dbReference type="STRING" id="644352.J3P6L6"/>
<feature type="transmembrane region" description="Helical" evidence="6">
    <location>
        <begin position="71"/>
        <end position="92"/>
    </location>
</feature>
<dbReference type="Pfam" id="PF07690">
    <property type="entry name" value="MFS_1"/>
    <property type="match status" value="1"/>
</dbReference>
<feature type="transmembrane region" description="Helical" evidence="6">
    <location>
        <begin position="494"/>
        <end position="513"/>
    </location>
</feature>
<dbReference type="SUPFAM" id="SSF103473">
    <property type="entry name" value="MFS general substrate transporter"/>
    <property type="match status" value="1"/>
</dbReference>
<feature type="transmembrane region" description="Helical" evidence="6">
    <location>
        <begin position="525"/>
        <end position="546"/>
    </location>
</feature>
<name>J3P6L6_GAET3</name>
<gene>
    <name evidence="8" type="primary">20349616</name>
    <name evidence="7" type="ORF">GGTG_09158</name>
</gene>
<feature type="transmembrane region" description="Helical" evidence="6">
    <location>
        <begin position="171"/>
        <end position="194"/>
    </location>
</feature>
<proteinExistence type="predicted"/>
<evidence type="ECO:0000313" key="9">
    <source>
        <dbReference type="Proteomes" id="UP000006039"/>
    </source>
</evidence>
<dbReference type="InterPro" id="IPR011701">
    <property type="entry name" value="MFS"/>
</dbReference>
<sequence length="568" mass="61338">MPFGIIDAKHDGSLPGTELLIGEERGDMVPEDEARRLKRVVINGEEIILVPQPNDADPNDPVLWPRWKKEAAFWVIFFNTVIFAIVPGPMLAPQTFSLSKTFGTSLTAIAELSGYQLLVVGAIGPLVSVLAQKYGKRPQFLFAAVMGCVGTAICIAGARELDYHLLLGGRMVQGLGMTAWESLSVAAIGDLFYLHERGWRTALLVAALTCSSSMVAVVSGVMSQSVGWQNLFVASLPIDLVCLATTIFLVPESQYRRPATLPDRRSGGGGGDEAAIVAPEKGGATSSSNHENGGDGGPDSSNGGGLAAVAHVVPPKTFAQSIAAFSGSYTDKGIGHLLVEIFVHLVNPAVVWILLVSGVLISFYVAAAYMTAQIWSPPPYLLNVAQNGYFYTGAFIGGVLAVSAGPVCDWSARVLARLNRGVFEAEFRIPINVLSALCCCLGWFLWMWVMEHPRKEGVFIAAFCYGLVGFGIAVSSTSAGLYILDSFPNQSTEVFVLQMMVKNFMFYAFSTFVNTWSSQKGSATVFRTFGIVTLCLLSTCIPMYIFGKLNRRFVYRIYQTSKIFRSMG</sequence>
<dbReference type="AlphaFoldDB" id="J3P6L6"/>
<dbReference type="PANTHER" id="PTHR23502">
    <property type="entry name" value="MAJOR FACILITATOR SUPERFAMILY"/>
    <property type="match status" value="1"/>
</dbReference>
<reference evidence="7" key="3">
    <citation type="submission" date="2010-09" db="EMBL/GenBank/DDBJ databases">
        <title>Annotation of Gaeumannomyces graminis var. tritici R3-111a-1.</title>
        <authorList>
            <consortium name="The Broad Institute Genome Sequencing Platform"/>
            <person name="Ma L.-J."/>
            <person name="Dead R."/>
            <person name="Young S.K."/>
            <person name="Zeng Q."/>
            <person name="Gargeya S."/>
            <person name="Fitzgerald M."/>
            <person name="Haas B."/>
            <person name="Abouelleil A."/>
            <person name="Alvarado L."/>
            <person name="Arachchi H.M."/>
            <person name="Berlin A."/>
            <person name="Brown A."/>
            <person name="Chapman S.B."/>
            <person name="Chen Z."/>
            <person name="Dunbar C."/>
            <person name="Freedman E."/>
            <person name="Gearin G."/>
            <person name="Gellesch M."/>
            <person name="Goldberg J."/>
            <person name="Griggs A."/>
            <person name="Gujja S."/>
            <person name="Heiman D."/>
            <person name="Howarth C."/>
            <person name="Larson L."/>
            <person name="Lui A."/>
            <person name="MacDonald P.J.P."/>
            <person name="Mehta T."/>
            <person name="Montmayeur A."/>
            <person name="Murphy C."/>
            <person name="Neiman D."/>
            <person name="Pearson M."/>
            <person name="Priest M."/>
            <person name="Roberts A."/>
            <person name="Saif S."/>
            <person name="Shea T."/>
            <person name="Shenoy N."/>
            <person name="Sisk P."/>
            <person name="Stolte C."/>
            <person name="Sykes S."/>
            <person name="Yandava C."/>
            <person name="Wortman J."/>
            <person name="Nusbaum C."/>
            <person name="Birren B."/>
        </authorList>
    </citation>
    <scope>NUCLEOTIDE SEQUENCE</scope>
    <source>
        <strain evidence="7">R3-111a-1</strain>
    </source>
</reference>
<accession>J3P6L6</accession>
<keyword evidence="2 6" id="KW-0812">Transmembrane</keyword>
<feature type="transmembrane region" description="Helical" evidence="6">
    <location>
        <begin position="349"/>
        <end position="369"/>
    </location>
</feature>
<evidence type="ECO:0000256" key="4">
    <source>
        <dbReference type="ARBA" id="ARBA00023136"/>
    </source>
</evidence>
<reference evidence="8" key="4">
    <citation type="journal article" date="2015" name="G3 (Bethesda)">
        <title>Genome sequences of three phytopathogenic species of the Magnaporthaceae family of fungi.</title>
        <authorList>
            <person name="Okagaki L.H."/>
            <person name="Nunes C.C."/>
            <person name="Sailsbery J."/>
            <person name="Clay B."/>
            <person name="Brown D."/>
            <person name="John T."/>
            <person name="Oh Y."/>
            <person name="Young N."/>
            <person name="Fitzgerald M."/>
            <person name="Haas B.J."/>
            <person name="Zeng Q."/>
            <person name="Young S."/>
            <person name="Adiconis X."/>
            <person name="Fan L."/>
            <person name="Levin J.Z."/>
            <person name="Mitchell T.K."/>
            <person name="Okubara P.A."/>
            <person name="Farman M.L."/>
            <person name="Kohn L.M."/>
            <person name="Birren B."/>
            <person name="Ma L.-J."/>
            <person name="Dean R.A."/>
        </authorList>
    </citation>
    <scope>NUCLEOTIDE SEQUENCE</scope>
    <source>
        <strain evidence="8">R3-111a-1</strain>
    </source>
</reference>
<evidence type="ECO:0000256" key="3">
    <source>
        <dbReference type="ARBA" id="ARBA00022989"/>
    </source>
</evidence>
<reference evidence="8" key="5">
    <citation type="submission" date="2018-04" db="UniProtKB">
        <authorList>
            <consortium name="EnsemblFungi"/>
        </authorList>
    </citation>
    <scope>IDENTIFICATION</scope>
    <source>
        <strain evidence="8">R3-111a-1</strain>
    </source>
</reference>
<comment type="subcellular location">
    <subcellularLocation>
        <location evidence="1">Membrane</location>
        <topology evidence="1">Multi-pass membrane protein</topology>
    </subcellularLocation>
</comment>
<reference evidence="9" key="1">
    <citation type="submission" date="2010-07" db="EMBL/GenBank/DDBJ databases">
        <title>The genome sequence of Gaeumannomyces graminis var. tritici strain R3-111a-1.</title>
        <authorList>
            <consortium name="The Broad Institute Genome Sequencing Platform"/>
            <person name="Ma L.-J."/>
            <person name="Dead R."/>
            <person name="Young S."/>
            <person name="Zeng Q."/>
            <person name="Koehrsen M."/>
            <person name="Alvarado L."/>
            <person name="Berlin A."/>
            <person name="Chapman S.B."/>
            <person name="Chen Z."/>
            <person name="Freedman E."/>
            <person name="Gellesch M."/>
            <person name="Goldberg J."/>
            <person name="Griggs A."/>
            <person name="Gujja S."/>
            <person name="Heilman E.R."/>
            <person name="Heiman D."/>
            <person name="Hepburn T."/>
            <person name="Howarth C."/>
            <person name="Jen D."/>
            <person name="Larson L."/>
            <person name="Mehta T."/>
            <person name="Neiman D."/>
            <person name="Pearson M."/>
            <person name="Roberts A."/>
            <person name="Saif S."/>
            <person name="Shea T."/>
            <person name="Shenoy N."/>
            <person name="Sisk P."/>
            <person name="Stolte C."/>
            <person name="Sykes S."/>
            <person name="Walk T."/>
            <person name="White J."/>
            <person name="Yandava C."/>
            <person name="Haas B."/>
            <person name="Nusbaum C."/>
            <person name="Birren B."/>
        </authorList>
    </citation>
    <scope>NUCLEOTIDE SEQUENCE [LARGE SCALE GENOMIC DNA]</scope>
    <source>
        <strain evidence="9">R3-111a-1</strain>
    </source>
</reference>
<keyword evidence="9" id="KW-1185">Reference proteome</keyword>
<dbReference type="EMBL" id="GL385399">
    <property type="protein sequence ID" value="EJT72292.1"/>
    <property type="molecule type" value="Genomic_DNA"/>
</dbReference>
<evidence type="ECO:0000313" key="7">
    <source>
        <dbReference type="EMBL" id="EJT72292.1"/>
    </source>
</evidence>
<feature type="region of interest" description="Disordered" evidence="5">
    <location>
        <begin position="259"/>
        <end position="301"/>
    </location>
</feature>
<keyword evidence="4 6" id="KW-0472">Membrane</keyword>
<reference evidence="7" key="2">
    <citation type="submission" date="2010-07" db="EMBL/GenBank/DDBJ databases">
        <authorList>
            <consortium name="The Broad Institute Genome Sequencing Platform"/>
            <consortium name="Broad Institute Genome Sequencing Center for Infectious Disease"/>
            <person name="Ma L.-J."/>
            <person name="Dead R."/>
            <person name="Young S."/>
            <person name="Zeng Q."/>
            <person name="Koehrsen M."/>
            <person name="Alvarado L."/>
            <person name="Berlin A."/>
            <person name="Chapman S.B."/>
            <person name="Chen Z."/>
            <person name="Freedman E."/>
            <person name="Gellesch M."/>
            <person name="Goldberg J."/>
            <person name="Griggs A."/>
            <person name="Gujja S."/>
            <person name="Heilman E.R."/>
            <person name="Heiman D."/>
            <person name="Hepburn T."/>
            <person name="Howarth C."/>
            <person name="Jen D."/>
            <person name="Larson L."/>
            <person name="Mehta T."/>
            <person name="Neiman D."/>
            <person name="Pearson M."/>
            <person name="Roberts A."/>
            <person name="Saif S."/>
            <person name="Shea T."/>
            <person name="Shenoy N."/>
            <person name="Sisk P."/>
            <person name="Stolte C."/>
            <person name="Sykes S."/>
            <person name="Walk T."/>
            <person name="White J."/>
            <person name="Yandava C."/>
            <person name="Haas B."/>
            <person name="Nusbaum C."/>
            <person name="Birren B."/>
        </authorList>
    </citation>
    <scope>NUCLEOTIDE SEQUENCE</scope>
    <source>
        <strain evidence="7">R3-111a-1</strain>
    </source>
</reference>
<evidence type="ECO:0000256" key="2">
    <source>
        <dbReference type="ARBA" id="ARBA00022692"/>
    </source>
</evidence>
<evidence type="ECO:0000313" key="8">
    <source>
        <dbReference type="EnsemblFungi" id="EJT72292"/>
    </source>
</evidence>
<feature type="transmembrane region" description="Helical" evidence="6">
    <location>
        <begin position="458"/>
        <end position="482"/>
    </location>
</feature>
<dbReference type="VEuPathDB" id="FungiDB:GGTG_09158"/>
<dbReference type="GO" id="GO:0005886">
    <property type="term" value="C:plasma membrane"/>
    <property type="evidence" value="ECO:0007669"/>
    <property type="project" value="TreeGrafter"/>
</dbReference>
<feature type="transmembrane region" description="Helical" evidence="6">
    <location>
        <begin position="228"/>
        <end position="250"/>
    </location>
</feature>
<evidence type="ECO:0000256" key="5">
    <source>
        <dbReference type="SAM" id="MobiDB-lite"/>
    </source>
</evidence>
<keyword evidence="3 6" id="KW-1133">Transmembrane helix</keyword>
<dbReference type="Proteomes" id="UP000006039">
    <property type="component" value="Unassembled WGS sequence"/>
</dbReference>
<dbReference type="InterPro" id="IPR036259">
    <property type="entry name" value="MFS_trans_sf"/>
</dbReference>
<dbReference type="GeneID" id="20349616"/>